<dbReference type="InterPro" id="IPR014468">
    <property type="entry name" value="UCP014979"/>
</dbReference>
<gene>
    <name evidence="2" type="ORF">ACFPQ6_07165</name>
</gene>
<evidence type="ECO:0008006" key="4">
    <source>
        <dbReference type="Google" id="ProtNLM"/>
    </source>
</evidence>
<dbReference type="PIRSF" id="PIRSF014979">
    <property type="entry name" value="UCP014979"/>
    <property type="match status" value="1"/>
</dbReference>
<sequence length="178" mass="18646">MQTTLARLTLFSLLLGAAQFAAAQTPTTPTPAAQTRTSPVRVTASTQLVTQVTVDGKATERLSDAGSARPGNVLQLNQKVDNVSSGLIRGLALNMNVDPATVFQSSGCTVTGVTTLFSADGKTFAQAPLKKTVTVTENGQSVKKEVVVPPSEYKALRWQLPDLAAGKSAGCFIRVSVR</sequence>
<evidence type="ECO:0000313" key="2">
    <source>
        <dbReference type="EMBL" id="MFC5848088.1"/>
    </source>
</evidence>
<keyword evidence="1" id="KW-0732">Signal</keyword>
<evidence type="ECO:0000256" key="1">
    <source>
        <dbReference type="SAM" id="SignalP"/>
    </source>
</evidence>
<protein>
    <recommendedName>
        <fullName evidence="4">DUF11 domain-containing protein</fullName>
    </recommendedName>
</protein>
<dbReference type="EMBL" id="JBHSOH010000006">
    <property type="protein sequence ID" value="MFC5848088.1"/>
    <property type="molecule type" value="Genomic_DNA"/>
</dbReference>
<keyword evidence="3" id="KW-1185">Reference proteome</keyword>
<proteinExistence type="predicted"/>
<accession>A0ABW1DJD9</accession>
<feature type="signal peptide" evidence="1">
    <location>
        <begin position="1"/>
        <end position="23"/>
    </location>
</feature>
<organism evidence="2 3">
    <name type="scientific">Deinococcus petrolearius</name>
    <dbReference type="NCBI Taxonomy" id="1751295"/>
    <lineage>
        <taxon>Bacteria</taxon>
        <taxon>Thermotogati</taxon>
        <taxon>Deinococcota</taxon>
        <taxon>Deinococci</taxon>
        <taxon>Deinococcales</taxon>
        <taxon>Deinococcaceae</taxon>
        <taxon>Deinococcus</taxon>
    </lineage>
</organism>
<evidence type="ECO:0000313" key="3">
    <source>
        <dbReference type="Proteomes" id="UP001595979"/>
    </source>
</evidence>
<reference evidence="3" key="1">
    <citation type="journal article" date="2019" name="Int. J. Syst. Evol. Microbiol.">
        <title>The Global Catalogue of Microorganisms (GCM) 10K type strain sequencing project: providing services to taxonomists for standard genome sequencing and annotation.</title>
        <authorList>
            <consortium name="The Broad Institute Genomics Platform"/>
            <consortium name="The Broad Institute Genome Sequencing Center for Infectious Disease"/>
            <person name="Wu L."/>
            <person name="Ma J."/>
        </authorList>
    </citation>
    <scope>NUCLEOTIDE SEQUENCE [LARGE SCALE GENOMIC DNA]</scope>
    <source>
        <strain evidence="3">CGMCC 1.15053</strain>
    </source>
</reference>
<name>A0ABW1DJD9_9DEIO</name>
<dbReference type="RefSeq" id="WP_380047800.1">
    <property type="nucleotide sequence ID" value="NZ_JBHSOH010000006.1"/>
</dbReference>
<dbReference type="Proteomes" id="UP001595979">
    <property type="component" value="Unassembled WGS sequence"/>
</dbReference>
<feature type="chain" id="PRO_5046989912" description="DUF11 domain-containing protein" evidence="1">
    <location>
        <begin position="24"/>
        <end position="178"/>
    </location>
</feature>
<comment type="caution">
    <text evidence="2">The sequence shown here is derived from an EMBL/GenBank/DDBJ whole genome shotgun (WGS) entry which is preliminary data.</text>
</comment>